<dbReference type="OrthoDB" id="9785372at2"/>
<evidence type="ECO:0000313" key="5">
    <source>
        <dbReference type="Proteomes" id="UP000516696"/>
    </source>
</evidence>
<feature type="domain" description="NAD(P)-binding" evidence="1">
    <location>
        <begin position="7"/>
        <end position="192"/>
    </location>
</feature>
<reference evidence="2 5" key="2">
    <citation type="submission" date="2020-03" db="EMBL/GenBank/DDBJ databases">
        <title>Characterization of ganglioside-mimicking enterococci.</title>
        <authorList>
            <person name="Patry R.T."/>
            <person name="Nothaft H."/>
            <person name="Bridger R."/>
            <person name="Shajahan A."/>
            <person name="Huynh S."/>
            <person name="Sanchez S."/>
            <person name="Azadi P."/>
            <person name="Cooper K."/>
            <person name="Miller W.G."/>
            <person name="Parker C.T."/>
            <person name="Wells L."/>
            <person name="Szymanski C.M."/>
        </authorList>
    </citation>
    <scope>NUCLEOTIDE SEQUENCE [LARGE SCALE GENOMIC DNA]</scope>
    <source>
        <strain evidence="2 5">EGM181</strain>
    </source>
</reference>
<dbReference type="EMBL" id="CP050485">
    <property type="protein sequence ID" value="QOG28788.1"/>
    <property type="molecule type" value="Genomic_DNA"/>
</dbReference>
<sequence>MKVLFIGAYGKVGQHFAEQLKNHPQIKEKALIRNPEQVPFFEEKGIETVLLDLASSSIETIAEAANEVDAIVFSAGAGGKGLEKTIAVDLDGAVKAMEAAKKAGVKRFVMVSTFRNDREELLKQNSLQPYTIAKYYADEWLRSRTDLDWTIVHPGGLTDDPGTGNVKAGKRNEFGSIPRADVAATLIAVLENENSIGKEFEVISGETPIAEAIHEL</sequence>
<dbReference type="PANTHER" id="PTHR15020:SF50">
    <property type="entry name" value="UPF0659 PROTEIN YMR090W"/>
    <property type="match status" value="1"/>
</dbReference>
<keyword evidence="3" id="KW-0560">Oxidoreductase</keyword>
<dbReference type="InterPro" id="IPR016040">
    <property type="entry name" value="NAD(P)-bd_dom"/>
</dbReference>
<evidence type="ECO:0000259" key="1">
    <source>
        <dbReference type="Pfam" id="PF13460"/>
    </source>
</evidence>
<accession>A0A376H7N8</accession>
<gene>
    <name evidence="2" type="ORF">EGM181_16675</name>
    <name evidence="3" type="ORF">NCTC12360_02935</name>
</gene>
<dbReference type="PANTHER" id="PTHR15020">
    <property type="entry name" value="FLAVIN REDUCTASE-RELATED"/>
    <property type="match status" value="1"/>
</dbReference>
<name>A0A376H7N8_ENTGA</name>
<evidence type="ECO:0000313" key="2">
    <source>
        <dbReference type="EMBL" id="QOG28788.1"/>
    </source>
</evidence>
<dbReference type="EC" id="1.5.1.30" evidence="3"/>
<organism evidence="3 4">
    <name type="scientific">Enterococcus gallinarum</name>
    <dbReference type="NCBI Taxonomy" id="1353"/>
    <lineage>
        <taxon>Bacteria</taxon>
        <taxon>Bacillati</taxon>
        <taxon>Bacillota</taxon>
        <taxon>Bacilli</taxon>
        <taxon>Lactobacillales</taxon>
        <taxon>Enterococcaceae</taxon>
        <taxon>Enterococcus</taxon>
    </lineage>
</organism>
<dbReference type="InterPro" id="IPR036291">
    <property type="entry name" value="NAD(P)-bd_dom_sf"/>
</dbReference>
<dbReference type="SUPFAM" id="SSF51735">
    <property type="entry name" value="NAD(P)-binding Rossmann-fold domains"/>
    <property type="match status" value="1"/>
</dbReference>
<proteinExistence type="predicted"/>
<dbReference type="Proteomes" id="UP000516696">
    <property type="component" value="Chromosome"/>
</dbReference>
<dbReference type="Gene3D" id="3.40.50.720">
    <property type="entry name" value="NAD(P)-binding Rossmann-like Domain"/>
    <property type="match status" value="1"/>
</dbReference>
<dbReference type="GO" id="GO:0042602">
    <property type="term" value="F:riboflavin reductase (NADPH) activity"/>
    <property type="evidence" value="ECO:0007669"/>
    <property type="project" value="UniProtKB-EC"/>
</dbReference>
<dbReference type="Pfam" id="PF13460">
    <property type="entry name" value="NAD_binding_10"/>
    <property type="match status" value="1"/>
</dbReference>
<evidence type="ECO:0000313" key="3">
    <source>
        <dbReference type="EMBL" id="STD84398.1"/>
    </source>
</evidence>
<dbReference type="CDD" id="cd05243">
    <property type="entry name" value="SDR_a5"/>
    <property type="match status" value="1"/>
</dbReference>
<reference evidence="3 4" key="1">
    <citation type="submission" date="2018-06" db="EMBL/GenBank/DDBJ databases">
        <authorList>
            <consortium name="Pathogen Informatics"/>
            <person name="Doyle S."/>
        </authorList>
    </citation>
    <scope>NUCLEOTIDE SEQUENCE [LARGE SCALE GENOMIC DNA]</scope>
    <source>
        <strain evidence="3 4">NCTC12360</strain>
    </source>
</reference>
<evidence type="ECO:0000313" key="4">
    <source>
        <dbReference type="Proteomes" id="UP000254807"/>
    </source>
</evidence>
<protein>
    <submittedName>
        <fullName evidence="3">Flavin reductase</fullName>
        <ecNumber evidence="3">1.5.1.30</ecNumber>
    </submittedName>
    <submittedName>
        <fullName evidence="2">SDR family oxidoreductase</fullName>
    </submittedName>
</protein>
<keyword evidence="4" id="KW-1185">Reference proteome</keyword>
<dbReference type="RefSeq" id="WP_060815413.1">
    <property type="nucleotide sequence ID" value="NZ_BSYC01000001.1"/>
</dbReference>
<dbReference type="AlphaFoldDB" id="A0A376H7N8"/>
<dbReference type="EMBL" id="UFYW01000001">
    <property type="protein sequence ID" value="STD84398.1"/>
    <property type="molecule type" value="Genomic_DNA"/>
</dbReference>
<dbReference type="Proteomes" id="UP000254807">
    <property type="component" value="Unassembled WGS sequence"/>
</dbReference>